<comment type="caution">
    <text evidence="2">The sequence shown here is derived from an EMBL/GenBank/DDBJ whole genome shotgun (WGS) entry which is preliminary data.</text>
</comment>
<sequence>MMIQLTIYDQNAENAIGERLPRTAQSGRHRAEPVSVERRDPLPRPDTPGPARPTHRRVTAGIVDHGGPDG</sequence>
<organism evidence="2 3">
    <name type="scientific">Pseudonocardia spirodelae</name>
    <dbReference type="NCBI Taxonomy" id="3133431"/>
    <lineage>
        <taxon>Bacteria</taxon>
        <taxon>Bacillati</taxon>
        <taxon>Actinomycetota</taxon>
        <taxon>Actinomycetes</taxon>
        <taxon>Pseudonocardiales</taxon>
        <taxon>Pseudonocardiaceae</taxon>
        <taxon>Pseudonocardia</taxon>
    </lineage>
</organism>
<feature type="region of interest" description="Disordered" evidence="1">
    <location>
        <begin position="18"/>
        <end position="70"/>
    </location>
</feature>
<gene>
    <name evidence="2" type="ORF">WJX68_21810</name>
</gene>
<evidence type="ECO:0000313" key="2">
    <source>
        <dbReference type="EMBL" id="MEJ8281587.1"/>
    </source>
</evidence>
<feature type="compositionally biased region" description="Basic and acidic residues" evidence="1">
    <location>
        <begin position="29"/>
        <end position="43"/>
    </location>
</feature>
<reference evidence="2 3" key="1">
    <citation type="submission" date="2024-03" db="EMBL/GenBank/DDBJ databases">
        <title>Draft genome sequence of Pseudonocardia sp. DW16-2.</title>
        <authorList>
            <person name="Duangmal K."/>
        </authorList>
    </citation>
    <scope>NUCLEOTIDE SEQUENCE [LARGE SCALE GENOMIC DNA]</scope>
    <source>
        <strain evidence="2 3">DW16-2</strain>
    </source>
</reference>
<dbReference type="EMBL" id="JBBJUP010000021">
    <property type="protein sequence ID" value="MEJ8281587.1"/>
    <property type="molecule type" value="Genomic_DNA"/>
</dbReference>
<protein>
    <submittedName>
        <fullName evidence="2">Uncharacterized protein</fullName>
    </submittedName>
</protein>
<dbReference type="RefSeq" id="WP_340294086.1">
    <property type="nucleotide sequence ID" value="NZ_JBBJUP010000021.1"/>
</dbReference>
<name>A0ABU8TCA4_9PSEU</name>
<proteinExistence type="predicted"/>
<dbReference type="Proteomes" id="UP001364211">
    <property type="component" value="Unassembled WGS sequence"/>
</dbReference>
<accession>A0ABU8TCA4</accession>
<evidence type="ECO:0000256" key="1">
    <source>
        <dbReference type="SAM" id="MobiDB-lite"/>
    </source>
</evidence>
<keyword evidence="3" id="KW-1185">Reference proteome</keyword>
<evidence type="ECO:0000313" key="3">
    <source>
        <dbReference type="Proteomes" id="UP001364211"/>
    </source>
</evidence>